<name>A0A3L7DRM4_9GAMM</name>
<dbReference type="Gene3D" id="3.30.70.1290">
    <property type="entry name" value="Transposase IS200-like"/>
    <property type="match status" value="1"/>
</dbReference>
<keyword evidence="3" id="KW-1185">Reference proteome</keyword>
<dbReference type="OrthoDB" id="9814067at2"/>
<dbReference type="Proteomes" id="UP000265509">
    <property type="component" value="Unassembled WGS sequence"/>
</dbReference>
<dbReference type="SUPFAM" id="SSF143422">
    <property type="entry name" value="Transposase IS200-like"/>
    <property type="match status" value="1"/>
</dbReference>
<reference evidence="2 3" key="1">
    <citation type="submission" date="2018-07" db="EMBL/GenBank/DDBJ databases">
        <title>Halioglobus sp. genome submission.</title>
        <authorList>
            <person name="Ye M.-Q."/>
            <person name="Du Z.-J."/>
        </authorList>
    </citation>
    <scope>NUCLEOTIDE SEQUENCE [LARGE SCALE GENOMIC DNA]</scope>
    <source>
        <strain evidence="2 3">U0301</strain>
    </source>
</reference>
<dbReference type="PANTHER" id="PTHR34322">
    <property type="entry name" value="TRANSPOSASE, Y1_TNP DOMAIN-CONTAINING"/>
    <property type="match status" value="1"/>
</dbReference>
<dbReference type="SMART" id="SM01321">
    <property type="entry name" value="Y1_Tnp"/>
    <property type="match status" value="1"/>
</dbReference>
<evidence type="ECO:0000313" key="3">
    <source>
        <dbReference type="Proteomes" id="UP000265509"/>
    </source>
</evidence>
<accession>A0A3L7DRM4</accession>
<protein>
    <submittedName>
        <fullName evidence="2">Transposase</fullName>
    </submittedName>
</protein>
<dbReference type="EMBL" id="QRAN01000054">
    <property type="protein sequence ID" value="RLQ20148.1"/>
    <property type="molecule type" value="Genomic_DNA"/>
</dbReference>
<dbReference type="GO" id="GO:0006313">
    <property type="term" value="P:DNA transposition"/>
    <property type="evidence" value="ECO:0007669"/>
    <property type="project" value="InterPro"/>
</dbReference>
<dbReference type="PANTHER" id="PTHR34322:SF2">
    <property type="entry name" value="TRANSPOSASE IS200-LIKE DOMAIN-CONTAINING PROTEIN"/>
    <property type="match status" value="1"/>
</dbReference>
<sequence>MTLPRRSQVALAETPYYHCVARCVRRAFLCGKDPYTEKNFEHRRQWLVDRLALQADVFAIDICAYAIMSNHYHVVLRVDQSAVLAFSDAEVIARWTRLFKGPILVQRMLAGDKLSQAQRKTILEIVAVWRKRLADISWYMRCLNEFIARRANAEDDCTGRFWEGRFKSQALLDTTALLSCMAYVDLNPVRAGIADSLEGSHYTSIKERMRKESQGCGGTPIHVLPLLEFSQAAVDQAGKHLPFQLADYVQLVGMTGRCQARRQRGILSIGQPIITKKLGLSNEQWEALIQNAHRGNLKAIGSLQKLRAFNDETGRRRSRGVGLLKLVYGM</sequence>
<dbReference type="GO" id="GO:0004803">
    <property type="term" value="F:transposase activity"/>
    <property type="evidence" value="ECO:0007669"/>
    <property type="project" value="InterPro"/>
</dbReference>
<dbReference type="GO" id="GO:0003677">
    <property type="term" value="F:DNA binding"/>
    <property type="evidence" value="ECO:0007669"/>
    <property type="project" value="InterPro"/>
</dbReference>
<gene>
    <name evidence="2" type="ORF">DWB85_19250</name>
</gene>
<evidence type="ECO:0000259" key="1">
    <source>
        <dbReference type="SMART" id="SM01321"/>
    </source>
</evidence>
<proteinExistence type="predicted"/>
<dbReference type="InterPro" id="IPR036515">
    <property type="entry name" value="Transposase_17_sf"/>
</dbReference>
<comment type="caution">
    <text evidence="2">The sequence shown here is derived from an EMBL/GenBank/DDBJ whole genome shotgun (WGS) entry which is preliminary data.</text>
</comment>
<evidence type="ECO:0000313" key="2">
    <source>
        <dbReference type="EMBL" id="RLQ20148.1"/>
    </source>
</evidence>
<dbReference type="RefSeq" id="WP_117957690.1">
    <property type="nucleotide sequence ID" value="NZ_QRAN01000054.1"/>
</dbReference>
<organism evidence="2 3">
    <name type="scientific">Seongchinamella sediminis</name>
    <dbReference type="NCBI Taxonomy" id="2283635"/>
    <lineage>
        <taxon>Bacteria</taxon>
        <taxon>Pseudomonadati</taxon>
        <taxon>Pseudomonadota</taxon>
        <taxon>Gammaproteobacteria</taxon>
        <taxon>Cellvibrionales</taxon>
        <taxon>Halieaceae</taxon>
        <taxon>Seongchinamella</taxon>
    </lineage>
</organism>
<feature type="domain" description="Transposase IS200-like" evidence="1">
    <location>
        <begin position="12"/>
        <end position="187"/>
    </location>
</feature>
<dbReference type="AlphaFoldDB" id="A0A3L7DRM4"/>
<dbReference type="InterPro" id="IPR002686">
    <property type="entry name" value="Transposase_17"/>
</dbReference>